<evidence type="ECO:0000256" key="7">
    <source>
        <dbReference type="ARBA" id="ARBA00023125"/>
    </source>
</evidence>
<sequence length="505" mass="57914">MEISEEAVIVNTSRLKSVVWNDFDRVKKGETFVAICRHCKRVLSGSSRSGTSHLRNHLIRCRRRSNHDVTQLLTRGKKKQSTISLANFSYNQVPIKDEIVTVANMVNAGSFDFDHRRSQVDLACLIIMHGYPLDMVEDTRFKKLVRNIQPLFDLSTVIGVEVDCMDIYRKEKQMVYKKLDILPGMVSLSADRWATYNGDTNYLCLKILNFLPVNNSQAEDLLSEIIMTIVSLTIDYGSTYDTIISRIRDQLYQQRFLMCKGLLLFDVRYVLETSLGITNKVRETIQFVKSSRATQEKIDEIVQLVGINCPKWLSLDNPLQWNSTFFMLKSALDSFMIFFILFFIFIFIFISNMHITANSYFAEICDIHLQLIEWSVILDPRFKMKLVNYYYPQIYANNAPDCINTVSNCMKAPFNGHAIYSPLAANGSASESSSGRFLHENSLSHNTESDLEEPLFPRSVDFGILNWWKVHEPRYPVLSMMARNILGIPISKAVPESLLIIVGAH</sequence>
<evidence type="ECO:0000256" key="9">
    <source>
        <dbReference type="ARBA" id="ARBA00023242"/>
    </source>
</evidence>
<evidence type="ECO:0000256" key="10">
    <source>
        <dbReference type="PROSITE-ProRule" id="PRU00027"/>
    </source>
</evidence>
<evidence type="ECO:0000313" key="14">
    <source>
        <dbReference type="Proteomes" id="UP001634393"/>
    </source>
</evidence>
<dbReference type="AlphaFoldDB" id="A0ABD3UGQ1"/>
<evidence type="ECO:0000256" key="4">
    <source>
        <dbReference type="ARBA" id="ARBA00022771"/>
    </source>
</evidence>
<keyword evidence="7" id="KW-0238">DNA-binding</keyword>
<evidence type="ECO:0000256" key="2">
    <source>
        <dbReference type="ARBA" id="ARBA00011738"/>
    </source>
</evidence>
<keyword evidence="8" id="KW-0804">Transcription</keyword>
<name>A0ABD3UGQ1_9LAMI</name>
<feature type="transmembrane region" description="Helical" evidence="11">
    <location>
        <begin position="335"/>
        <end position="355"/>
    </location>
</feature>
<accession>A0ABD3UGQ1</accession>
<dbReference type="InterPro" id="IPR003656">
    <property type="entry name" value="Znf_BED"/>
</dbReference>
<protein>
    <recommendedName>
        <fullName evidence="12">BED-type domain-containing protein</fullName>
    </recommendedName>
</protein>
<evidence type="ECO:0000259" key="12">
    <source>
        <dbReference type="PROSITE" id="PS50808"/>
    </source>
</evidence>
<dbReference type="GO" id="GO:0005634">
    <property type="term" value="C:nucleus"/>
    <property type="evidence" value="ECO:0007669"/>
    <property type="project" value="UniProtKB-SubCell"/>
</dbReference>
<dbReference type="PANTHER" id="PTHR46481">
    <property type="entry name" value="ZINC FINGER BED DOMAIN-CONTAINING PROTEIN 4"/>
    <property type="match status" value="1"/>
</dbReference>
<dbReference type="Pfam" id="PF14372">
    <property type="entry name" value="hAT-like_RNase-H"/>
    <property type="match status" value="1"/>
</dbReference>
<dbReference type="InterPro" id="IPR025525">
    <property type="entry name" value="hAT-like_transposase_RNase-H"/>
</dbReference>
<comment type="caution">
    <text evidence="13">The sequence shown here is derived from an EMBL/GenBank/DDBJ whole genome shotgun (WGS) entry which is preliminary data.</text>
</comment>
<evidence type="ECO:0000256" key="8">
    <source>
        <dbReference type="ARBA" id="ARBA00023163"/>
    </source>
</evidence>
<keyword evidence="9" id="KW-0539">Nucleus</keyword>
<comment type="subunit">
    <text evidence="2">Homodimer.</text>
</comment>
<dbReference type="InterPro" id="IPR036236">
    <property type="entry name" value="Znf_C2H2_sf"/>
</dbReference>
<gene>
    <name evidence="13" type="ORF">ACJIZ3_010581</name>
</gene>
<evidence type="ECO:0000256" key="5">
    <source>
        <dbReference type="ARBA" id="ARBA00022833"/>
    </source>
</evidence>
<dbReference type="GO" id="GO:0008270">
    <property type="term" value="F:zinc ion binding"/>
    <property type="evidence" value="ECO:0007669"/>
    <property type="project" value="UniProtKB-KW"/>
</dbReference>
<keyword evidence="5" id="KW-0862">Zinc</keyword>
<keyword evidence="14" id="KW-1185">Reference proteome</keyword>
<keyword evidence="3" id="KW-0479">Metal-binding</keyword>
<keyword evidence="11" id="KW-0812">Transmembrane</keyword>
<dbReference type="SMART" id="SM00614">
    <property type="entry name" value="ZnF_BED"/>
    <property type="match status" value="1"/>
</dbReference>
<keyword evidence="6" id="KW-0805">Transcription regulation</keyword>
<comment type="subcellular location">
    <subcellularLocation>
        <location evidence="1">Nucleus</location>
    </subcellularLocation>
</comment>
<dbReference type="Pfam" id="PF02892">
    <property type="entry name" value="zf-BED"/>
    <property type="match status" value="1"/>
</dbReference>
<dbReference type="Pfam" id="PF05699">
    <property type="entry name" value="Dimer_Tnp_hAT"/>
    <property type="match status" value="1"/>
</dbReference>
<dbReference type="Proteomes" id="UP001634393">
    <property type="component" value="Unassembled WGS sequence"/>
</dbReference>
<organism evidence="13 14">
    <name type="scientific">Penstemon smallii</name>
    <dbReference type="NCBI Taxonomy" id="265156"/>
    <lineage>
        <taxon>Eukaryota</taxon>
        <taxon>Viridiplantae</taxon>
        <taxon>Streptophyta</taxon>
        <taxon>Embryophyta</taxon>
        <taxon>Tracheophyta</taxon>
        <taxon>Spermatophyta</taxon>
        <taxon>Magnoliopsida</taxon>
        <taxon>eudicotyledons</taxon>
        <taxon>Gunneridae</taxon>
        <taxon>Pentapetalae</taxon>
        <taxon>asterids</taxon>
        <taxon>lamiids</taxon>
        <taxon>Lamiales</taxon>
        <taxon>Plantaginaceae</taxon>
        <taxon>Cheloneae</taxon>
        <taxon>Penstemon</taxon>
    </lineage>
</organism>
<dbReference type="InterPro" id="IPR012337">
    <property type="entry name" value="RNaseH-like_sf"/>
</dbReference>
<dbReference type="InterPro" id="IPR052035">
    <property type="entry name" value="ZnF_BED_domain_contain"/>
</dbReference>
<evidence type="ECO:0000256" key="11">
    <source>
        <dbReference type="SAM" id="Phobius"/>
    </source>
</evidence>
<dbReference type="SUPFAM" id="SSF57667">
    <property type="entry name" value="beta-beta-alpha zinc fingers"/>
    <property type="match status" value="1"/>
</dbReference>
<dbReference type="InterPro" id="IPR008906">
    <property type="entry name" value="HATC_C_dom"/>
</dbReference>
<dbReference type="SUPFAM" id="SSF53098">
    <property type="entry name" value="Ribonuclease H-like"/>
    <property type="match status" value="1"/>
</dbReference>
<reference evidence="13 14" key="1">
    <citation type="submission" date="2024-12" db="EMBL/GenBank/DDBJ databases">
        <title>The unique morphological basis and parallel evolutionary history of personate flowers in Penstemon.</title>
        <authorList>
            <person name="Depatie T.H."/>
            <person name="Wessinger C.A."/>
        </authorList>
    </citation>
    <scope>NUCLEOTIDE SEQUENCE [LARGE SCALE GENOMIC DNA]</scope>
    <source>
        <strain evidence="13">WTNN_2</strain>
        <tissue evidence="13">Leaf</tissue>
    </source>
</reference>
<evidence type="ECO:0000313" key="13">
    <source>
        <dbReference type="EMBL" id="KAL3848699.1"/>
    </source>
</evidence>
<keyword evidence="4 10" id="KW-0863">Zinc-finger</keyword>
<dbReference type="EMBL" id="JBJXBP010000001">
    <property type="protein sequence ID" value="KAL3848699.1"/>
    <property type="molecule type" value="Genomic_DNA"/>
</dbReference>
<keyword evidence="11" id="KW-1133">Transmembrane helix</keyword>
<dbReference type="PANTHER" id="PTHR46481:SF11">
    <property type="entry name" value="ZINC FINGER BED DOMAIN-CONTAINING PROTEIN RICESLEEPER 2-LIKE"/>
    <property type="match status" value="1"/>
</dbReference>
<evidence type="ECO:0000256" key="6">
    <source>
        <dbReference type="ARBA" id="ARBA00023015"/>
    </source>
</evidence>
<proteinExistence type="predicted"/>
<feature type="domain" description="BED-type" evidence="12">
    <location>
        <begin position="14"/>
        <end position="69"/>
    </location>
</feature>
<evidence type="ECO:0000256" key="3">
    <source>
        <dbReference type="ARBA" id="ARBA00022723"/>
    </source>
</evidence>
<dbReference type="GO" id="GO:0003677">
    <property type="term" value="F:DNA binding"/>
    <property type="evidence" value="ECO:0007669"/>
    <property type="project" value="UniProtKB-KW"/>
</dbReference>
<dbReference type="PROSITE" id="PS50808">
    <property type="entry name" value="ZF_BED"/>
    <property type="match status" value="1"/>
</dbReference>
<evidence type="ECO:0000256" key="1">
    <source>
        <dbReference type="ARBA" id="ARBA00004123"/>
    </source>
</evidence>
<keyword evidence="11" id="KW-0472">Membrane</keyword>